<evidence type="ECO:0000256" key="1">
    <source>
        <dbReference type="SAM" id="SignalP"/>
    </source>
</evidence>
<dbReference type="EMBL" id="MPOG01000007">
    <property type="protein sequence ID" value="OOH96910.1"/>
    <property type="molecule type" value="Genomic_DNA"/>
</dbReference>
<dbReference type="eggNOG" id="COG3291">
    <property type="taxonomic scope" value="Bacteria"/>
</dbReference>
<feature type="chain" id="PRO_5012730092" description="Fimbrillin family protein" evidence="1">
    <location>
        <begin position="22"/>
        <end position="515"/>
    </location>
</feature>
<name>A0A1T3FL45_ELIME</name>
<reference evidence="2 3" key="1">
    <citation type="submission" date="2016-11" db="EMBL/GenBank/DDBJ databases">
        <title>Genome sequence and comparative genomic analysis of clinical strain Elizabethkingia meningoseptica 61421 PRCM.</title>
        <authorList>
            <person name="Wang M."/>
            <person name="Hu S."/>
            <person name="Cao L."/>
            <person name="Jiang T."/>
            <person name="Zhou Y."/>
            <person name="Ming D."/>
        </authorList>
    </citation>
    <scope>NUCLEOTIDE SEQUENCE [LARGE SCALE GENOMIC DNA]</scope>
    <source>
        <strain evidence="2 3">61421 PRCM</strain>
    </source>
</reference>
<evidence type="ECO:0000313" key="2">
    <source>
        <dbReference type="EMBL" id="OOH96910.1"/>
    </source>
</evidence>
<accession>A0A1T3FL45</accession>
<sequence length="515" mass="54908">MMKLQFRAAGLSLLALSFAFNSCRSSEGPIDGGNNNNGQFNVQVNLAGVETIEEIPVLQASASTSKSGITSTGVQQTVIPFDNETTVTATLVPQVSSSVKSSAQASINPMAAVVQPGPTELAIGTKYKVAVYDSNGNFLQEKEFTYKKNETDGFNLNGDQNYTFVAYSVNSTTSSPTINNGGTLANAKLSAINGDLMYFKKNVTVTGNGPNRLDVVLKHQYSQIKTTLDARQVGNISAVTSPAITPASSSADISFATNALTYNTPITGGQPVIFPTLNQQTVTSNATQVIANTTTTGELNIGTVTIDGVSKNNMKISNLKITPGVKYNLNLRFGPCRQDINPVPFSVKDGVTQTFTMPATDFGFVFDIYRLDNSFNLTINGVKMATKEINFQGNDGATRTVRFADGTVYGSDTVPALLRPAKLPVNRTYEIWDLEGTKDAPLVRVTISKDGKIAMFGSKTSGGALEPLELYNGNTFNNIPWNTTGNNTVTATQSVINITYMSGQGTGKQIVTCNP</sequence>
<evidence type="ECO:0000313" key="3">
    <source>
        <dbReference type="Proteomes" id="UP000188947"/>
    </source>
</evidence>
<organism evidence="2 3">
    <name type="scientific">Elizabethkingia meningoseptica</name>
    <name type="common">Chryseobacterium meningosepticum</name>
    <dbReference type="NCBI Taxonomy" id="238"/>
    <lineage>
        <taxon>Bacteria</taxon>
        <taxon>Pseudomonadati</taxon>
        <taxon>Bacteroidota</taxon>
        <taxon>Flavobacteriia</taxon>
        <taxon>Flavobacteriales</taxon>
        <taxon>Weeksellaceae</taxon>
        <taxon>Elizabethkingia</taxon>
    </lineage>
</organism>
<proteinExistence type="predicted"/>
<gene>
    <name evidence="2" type="ORF">BMF97_06185</name>
</gene>
<keyword evidence="3" id="KW-1185">Reference proteome</keyword>
<dbReference type="AlphaFoldDB" id="A0A1T3FL45"/>
<protein>
    <recommendedName>
        <fullName evidence="4">Fimbrillin family protein</fullName>
    </recommendedName>
</protein>
<dbReference type="RefSeq" id="WP_077564463.1">
    <property type="nucleotide sequence ID" value="NZ_CP016378.1"/>
</dbReference>
<evidence type="ECO:0008006" key="4">
    <source>
        <dbReference type="Google" id="ProtNLM"/>
    </source>
</evidence>
<comment type="caution">
    <text evidence="2">The sequence shown here is derived from an EMBL/GenBank/DDBJ whole genome shotgun (WGS) entry which is preliminary data.</text>
</comment>
<keyword evidence="1" id="KW-0732">Signal</keyword>
<dbReference type="OrthoDB" id="1451833at2"/>
<dbReference type="Proteomes" id="UP000188947">
    <property type="component" value="Unassembled WGS sequence"/>
</dbReference>
<feature type="signal peptide" evidence="1">
    <location>
        <begin position="1"/>
        <end position="21"/>
    </location>
</feature>